<organism evidence="1 2">
    <name type="scientific">Armatimonas rosea</name>
    <dbReference type="NCBI Taxonomy" id="685828"/>
    <lineage>
        <taxon>Bacteria</taxon>
        <taxon>Bacillati</taxon>
        <taxon>Armatimonadota</taxon>
        <taxon>Armatimonadia</taxon>
        <taxon>Armatimonadales</taxon>
        <taxon>Armatimonadaceae</taxon>
        <taxon>Armatimonas</taxon>
    </lineage>
</organism>
<reference evidence="1 2" key="1">
    <citation type="submission" date="2020-08" db="EMBL/GenBank/DDBJ databases">
        <title>Genomic Encyclopedia of Type Strains, Phase IV (KMG-IV): sequencing the most valuable type-strain genomes for metagenomic binning, comparative biology and taxonomic classification.</title>
        <authorList>
            <person name="Goeker M."/>
        </authorList>
    </citation>
    <scope>NUCLEOTIDE SEQUENCE [LARGE SCALE GENOMIC DNA]</scope>
    <source>
        <strain evidence="1 2">DSM 23562</strain>
    </source>
</reference>
<sequence>MKEELGVDIRNLYENLYLMTEKPRYFRRRTILEEGYCAAVSLWTRAHGYHFEYLLLFPDEHTCHWSRSDDLSDPEQRVRTDIPLDIASLQKFSRLLYDGEFPDFNRGIERGYLLHFCHYDFSAFCGFYDNPQCEEWLESRGLHAIYKMIHTTIHTNPS</sequence>
<name>A0A7W9STE4_ARMRO</name>
<dbReference type="RefSeq" id="WP_184201672.1">
    <property type="nucleotide sequence ID" value="NZ_JACHGW010000004.1"/>
</dbReference>
<keyword evidence="2" id="KW-1185">Reference proteome</keyword>
<evidence type="ECO:0000313" key="1">
    <source>
        <dbReference type="EMBL" id="MBB6052511.1"/>
    </source>
</evidence>
<dbReference type="EMBL" id="JACHGW010000004">
    <property type="protein sequence ID" value="MBB6052511.1"/>
    <property type="molecule type" value="Genomic_DNA"/>
</dbReference>
<proteinExistence type="predicted"/>
<protein>
    <submittedName>
        <fullName evidence="1">Uncharacterized protein</fullName>
    </submittedName>
</protein>
<dbReference type="AlphaFoldDB" id="A0A7W9STE4"/>
<comment type="caution">
    <text evidence="1">The sequence shown here is derived from an EMBL/GenBank/DDBJ whole genome shotgun (WGS) entry which is preliminary data.</text>
</comment>
<evidence type="ECO:0000313" key="2">
    <source>
        <dbReference type="Proteomes" id="UP000520814"/>
    </source>
</evidence>
<gene>
    <name evidence="1" type="ORF">HNQ39_004332</name>
</gene>
<accession>A0A7W9STE4</accession>
<dbReference type="Proteomes" id="UP000520814">
    <property type="component" value="Unassembled WGS sequence"/>
</dbReference>